<protein>
    <submittedName>
        <fullName evidence="2">Uncharacterized protein</fullName>
    </submittedName>
</protein>
<name>A0ABQ0L1R3_MYCCL</name>
<keyword evidence="3" id="KW-1185">Reference proteome</keyword>
<evidence type="ECO:0000313" key="2">
    <source>
        <dbReference type="EMBL" id="GAT45092.1"/>
    </source>
</evidence>
<organism evidence="2 3">
    <name type="scientific">Mycena chlorophos</name>
    <name type="common">Agaric fungus</name>
    <name type="synonym">Agaricus chlorophos</name>
    <dbReference type="NCBI Taxonomy" id="658473"/>
    <lineage>
        <taxon>Eukaryota</taxon>
        <taxon>Fungi</taxon>
        <taxon>Dikarya</taxon>
        <taxon>Basidiomycota</taxon>
        <taxon>Agaricomycotina</taxon>
        <taxon>Agaricomycetes</taxon>
        <taxon>Agaricomycetidae</taxon>
        <taxon>Agaricales</taxon>
        <taxon>Marasmiineae</taxon>
        <taxon>Mycenaceae</taxon>
        <taxon>Mycena</taxon>
    </lineage>
</organism>
<sequence length="485" mass="52671">MGGCIQADYQSAAREGHQLPGRGMAVEGPSRAQSAAGQTRRQSHAFILLPYFHVPLLGSPRLTLTAHAPGQPRLAPRQLRTTYRMLSKRTQVGSARASPKCHITQTARSNPRTYTTTIPRRTHPEIAAPGPLLLTAAIHLLCGAVVVVYPDCYAHREIPSGFVCGIAMPTCLARHAPRIRRKPPRTPRIPPLDDIFVWGCEGSRWPRPRHTCWPGTEVSDGSTRPFCIAARDAYRALDGRRLVALLFKPRAYHQQAHSQPALPPASCPGVAFPCTRTAVTTERASGGLGLSESSTASFVPSSTGDTFFELRLHPYPIPLATSPLPSPYPILPIFPTFALRTSLPILSPALASPSSWSLSPSPPPFPTYDLTILRTTLDGGSKPLPSRDGLDASGTVSDAGALWVRGFMLMWTLLVQACAPRHLALKPPNVQCSAGRHGPVRHETWICQRLVASASIQHRFHPFSSTSTASAGLLWHRRCSDCEVT</sequence>
<reference evidence="2" key="1">
    <citation type="submission" date="2014-09" db="EMBL/GenBank/DDBJ databases">
        <title>Genome sequence of the luminous mushroom Mycena chlorophos for searching fungal bioluminescence genes.</title>
        <authorList>
            <person name="Tanaka Y."/>
            <person name="Kasuga D."/>
            <person name="Oba Y."/>
            <person name="Hase S."/>
            <person name="Sato K."/>
            <person name="Oba Y."/>
            <person name="Sakakibara Y."/>
        </authorList>
    </citation>
    <scope>NUCLEOTIDE SEQUENCE</scope>
</reference>
<feature type="region of interest" description="Disordered" evidence="1">
    <location>
        <begin position="13"/>
        <end position="39"/>
    </location>
</feature>
<evidence type="ECO:0000313" key="3">
    <source>
        <dbReference type="Proteomes" id="UP000815677"/>
    </source>
</evidence>
<gene>
    <name evidence="2" type="ORF">MCHLO_02685</name>
</gene>
<dbReference type="Proteomes" id="UP000815677">
    <property type="component" value="Unassembled WGS sequence"/>
</dbReference>
<evidence type="ECO:0000256" key="1">
    <source>
        <dbReference type="SAM" id="MobiDB-lite"/>
    </source>
</evidence>
<dbReference type="EMBL" id="DF840766">
    <property type="protein sequence ID" value="GAT45092.1"/>
    <property type="molecule type" value="Genomic_DNA"/>
</dbReference>
<proteinExistence type="predicted"/>
<accession>A0ABQ0L1R3</accession>